<proteinExistence type="predicted"/>
<accession>A0ABN8XSV8</accession>
<evidence type="ECO:0000313" key="3">
    <source>
        <dbReference type="Proteomes" id="UP001176941"/>
    </source>
</evidence>
<evidence type="ECO:0000313" key="2">
    <source>
        <dbReference type="EMBL" id="CAI9152113.1"/>
    </source>
</evidence>
<protein>
    <submittedName>
        <fullName evidence="2">Uncharacterized protein</fullName>
    </submittedName>
</protein>
<feature type="non-terminal residue" evidence="2">
    <location>
        <position position="1"/>
    </location>
</feature>
<dbReference type="EMBL" id="OX459937">
    <property type="protein sequence ID" value="CAI9152113.1"/>
    <property type="molecule type" value="Genomic_DNA"/>
</dbReference>
<keyword evidence="3" id="KW-1185">Reference proteome</keyword>
<organism evidence="2 3">
    <name type="scientific">Rangifer tarandus platyrhynchus</name>
    <name type="common">Svalbard reindeer</name>
    <dbReference type="NCBI Taxonomy" id="3082113"/>
    <lineage>
        <taxon>Eukaryota</taxon>
        <taxon>Metazoa</taxon>
        <taxon>Chordata</taxon>
        <taxon>Craniata</taxon>
        <taxon>Vertebrata</taxon>
        <taxon>Euteleostomi</taxon>
        <taxon>Mammalia</taxon>
        <taxon>Eutheria</taxon>
        <taxon>Laurasiatheria</taxon>
        <taxon>Artiodactyla</taxon>
        <taxon>Ruminantia</taxon>
        <taxon>Pecora</taxon>
        <taxon>Cervidae</taxon>
        <taxon>Odocoileinae</taxon>
        <taxon>Rangifer</taxon>
    </lineage>
</organism>
<gene>
    <name evidence="2" type="ORF">MRATA1EN1_LOCUS1075</name>
</gene>
<sequence>AHQRGLGRGTPAGGAVAWRRWRELTGAQRLRSGLQTAQRGDGRGQKVRAAPRDFPGVGVEDLGTTLTFNFPGQTTPRCLRRREPTLS</sequence>
<feature type="region of interest" description="Disordered" evidence="1">
    <location>
        <begin position="30"/>
        <end position="58"/>
    </location>
</feature>
<evidence type="ECO:0000256" key="1">
    <source>
        <dbReference type="SAM" id="MobiDB-lite"/>
    </source>
</evidence>
<reference evidence="2" key="1">
    <citation type="submission" date="2023-04" db="EMBL/GenBank/DDBJ databases">
        <authorList>
            <consortium name="ELIXIR-Norway"/>
        </authorList>
    </citation>
    <scope>NUCLEOTIDE SEQUENCE [LARGE SCALE GENOMIC DNA]</scope>
</reference>
<dbReference type="Proteomes" id="UP001176941">
    <property type="component" value="Chromosome 1"/>
</dbReference>
<name>A0ABN8XSV8_RANTA</name>